<keyword evidence="4" id="KW-1185">Reference proteome</keyword>
<feature type="compositionally biased region" description="Basic and acidic residues" evidence="1">
    <location>
        <begin position="50"/>
        <end position="70"/>
    </location>
</feature>
<evidence type="ECO:0000256" key="2">
    <source>
        <dbReference type="SAM" id="Phobius"/>
    </source>
</evidence>
<keyword evidence="2" id="KW-1133">Transmembrane helix</keyword>
<feature type="region of interest" description="Disordered" evidence="1">
    <location>
        <begin position="39"/>
        <end position="70"/>
    </location>
</feature>
<dbReference type="RefSeq" id="WP_189005140.1">
    <property type="nucleotide sequence ID" value="NZ_BMPP01000003.1"/>
</dbReference>
<protein>
    <submittedName>
        <fullName evidence="3">Uncharacterized protein</fullName>
    </submittedName>
</protein>
<dbReference type="EMBL" id="BMPP01000003">
    <property type="protein sequence ID" value="GGK18616.1"/>
    <property type="molecule type" value="Genomic_DNA"/>
</dbReference>
<name>A0ABQ2EP27_9DEIO</name>
<keyword evidence="2" id="KW-0812">Transmembrane</keyword>
<feature type="transmembrane region" description="Helical" evidence="2">
    <location>
        <begin position="18"/>
        <end position="40"/>
    </location>
</feature>
<organism evidence="3 4">
    <name type="scientific">Deinococcus malanensis</name>
    <dbReference type="NCBI Taxonomy" id="1706855"/>
    <lineage>
        <taxon>Bacteria</taxon>
        <taxon>Thermotogati</taxon>
        <taxon>Deinococcota</taxon>
        <taxon>Deinococci</taxon>
        <taxon>Deinococcales</taxon>
        <taxon>Deinococcaceae</taxon>
        <taxon>Deinococcus</taxon>
    </lineage>
</organism>
<evidence type="ECO:0000256" key="1">
    <source>
        <dbReference type="SAM" id="MobiDB-lite"/>
    </source>
</evidence>
<dbReference type="Proteomes" id="UP000647587">
    <property type="component" value="Unassembled WGS sequence"/>
</dbReference>
<comment type="caution">
    <text evidence="3">The sequence shown here is derived from an EMBL/GenBank/DDBJ whole genome shotgun (WGS) entry which is preliminary data.</text>
</comment>
<keyword evidence="2" id="KW-0472">Membrane</keyword>
<accession>A0ABQ2EP27</accession>
<proteinExistence type="predicted"/>
<sequence>MEELFQAVQEVISTIPEWAYWVMGLGSISGLLGPAVQAGLTRRTTRPPGRRLEPDRSARQDDGPRSRPER</sequence>
<evidence type="ECO:0000313" key="4">
    <source>
        <dbReference type="Proteomes" id="UP000647587"/>
    </source>
</evidence>
<reference evidence="4" key="1">
    <citation type="journal article" date="2019" name="Int. J. Syst. Evol. Microbiol.">
        <title>The Global Catalogue of Microorganisms (GCM) 10K type strain sequencing project: providing services to taxonomists for standard genome sequencing and annotation.</title>
        <authorList>
            <consortium name="The Broad Institute Genomics Platform"/>
            <consortium name="The Broad Institute Genome Sequencing Center for Infectious Disease"/>
            <person name="Wu L."/>
            <person name="Ma J."/>
        </authorList>
    </citation>
    <scope>NUCLEOTIDE SEQUENCE [LARGE SCALE GENOMIC DNA]</scope>
    <source>
        <strain evidence="4">JCM 30331</strain>
    </source>
</reference>
<gene>
    <name evidence="3" type="ORF">GCM10008955_10040</name>
</gene>
<evidence type="ECO:0000313" key="3">
    <source>
        <dbReference type="EMBL" id="GGK18616.1"/>
    </source>
</evidence>